<comment type="caution">
    <text evidence="2">The sequence shown here is derived from an EMBL/GenBank/DDBJ whole genome shotgun (WGS) entry which is preliminary data.</text>
</comment>
<name>A0A3E2X0S2_9FIRM</name>
<protein>
    <submittedName>
        <fullName evidence="2">Uncharacterized protein</fullName>
    </submittedName>
</protein>
<evidence type="ECO:0000313" key="2">
    <source>
        <dbReference type="EMBL" id="RGC34100.1"/>
    </source>
</evidence>
<gene>
    <name evidence="2" type="ORF">DWX41_04865</name>
</gene>
<accession>A0A3E2X0S2</accession>
<dbReference type="AlphaFoldDB" id="A0A3E2X0S2"/>
<dbReference type="Proteomes" id="UP000261111">
    <property type="component" value="Unassembled WGS sequence"/>
</dbReference>
<evidence type="ECO:0000313" key="3">
    <source>
        <dbReference type="Proteomes" id="UP000261111"/>
    </source>
</evidence>
<feature type="region of interest" description="Disordered" evidence="1">
    <location>
        <begin position="1"/>
        <end position="30"/>
    </location>
</feature>
<organism evidence="2 3">
    <name type="scientific">Hungatella hathewayi</name>
    <dbReference type="NCBI Taxonomy" id="154046"/>
    <lineage>
        <taxon>Bacteria</taxon>
        <taxon>Bacillati</taxon>
        <taxon>Bacillota</taxon>
        <taxon>Clostridia</taxon>
        <taxon>Lachnospirales</taxon>
        <taxon>Lachnospiraceae</taxon>
        <taxon>Hungatella</taxon>
    </lineage>
</organism>
<sequence length="121" mass="13146">MGGLFWLKGTQGSRRTGEAGDAGGQGKRLNKISDKMADSADTQKKSDDFFLRVCSFPELVVREMVCILSEILLKPLIPPSLMHRPLPLSAYSPAGRIKSEEKIPPWRDSGGSCGLIRCGAL</sequence>
<reference evidence="2 3" key="1">
    <citation type="submission" date="2018-08" db="EMBL/GenBank/DDBJ databases">
        <title>A genome reference for cultivated species of the human gut microbiota.</title>
        <authorList>
            <person name="Zou Y."/>
            <person name="Xue W."/>
            <person name="Luo G."/>
        </authorList>
    </citation>
    <scope>NUCLEOTIDE SEQUENCE [LARGE SCALE GENOMIC DNA]</scope>
    <source>
        <strain evidence="2 3">AF19-21</strain>
    </source>
</reference>
<proteinExistence type="predicted"/>
<dbReference type="EMBL" id="QVIA01000004">
    <property type="protein sequence ID" value="RGC34100.1"/>
    <property type="molecule type" value="Genomic_DNA"/>
</dbReference>
<evidence type="ECO:0000256" key="1">
    <source>
        <dbReference type="SAM" id="MobiDB-lite"/>
    </source>
</evidence>